<dbReference type="SUPFAM" id="SSF63451">
    <property type="entry name" value="LEM domain"/>
    <property type="match status" value="2"/>
</dbReference>
<evidence type="ECO:0000256" key="5">
    <source>
        <dbReference type="ARBA" id="ARBA00023125"/>
    </source>
</evidence>
<dbReference type="InterPro" id="IPR003887">
    <property type="entry name" value="LEM_dom"/>
</dbReference>
<dbReference type="RefSeq" id="XP_029689008.1">
    <property type="nucleotide sequence ID" value="XM_029833148.1"/>
</dbReference>
<accession>A0A674MCH4</accession>
<dbReference type="CDD" id="cd12935">
    <property type="entry name" value="LEM_like"/>
    <property type="match status" value="1"/>
</dbReference>
<evidence type="ECO:0000256" key="1">
    <source>
        <dbReference type="ARBA" id="ARBA00007744"/>
    </source>
</evidence>
<dbReference type="CDD" id="cd12940">
    <property type="entry name" value="LEM_LAP2_LEMD1"/>
    <property type="match status" value="1"/>
</dbReference>
<keyword evidence="2" id="KW-0488">Methylation</keyword>
<keyword evidence="7" id="KW-0472">Membrane</keyword>
<feature type="compositionally biased region" description="Basic and acidic residues" evidence="6">
    <location>
        <begin position="144"/>
        <end position="160"/>
    </location>
</feature>
<dbReference type="Pfam" id="PF03020">
    <property type="entry name" value="LEM"/>
    <property type="match status" value="1"/>
</dbReference>
<reference evidence="10 11" key="1">
    <citation type="journal article" date="2011" name="Genome Biol. Evol.">
        <title>Integration of the genetic map and genome assembly of fugu facilitates insights into distinct features of genome evolution in teleosts and mammals.</title>
        <authorList>
            <person name="Kai W."/>
            <person name="Kikuchi K."/>
            <person name="Tohari S."/>
            <person name="Chew A.K."/>
            <person name="Tay A."/>
            <person name="Fujiwara A."/>
            <person name="Hosoya S."/>
            <person name="Suetake H."/>
            <person name="Naruse K."/>
            <person name="Brenner S."/>
            <person name="Suzuki Y."/>
            <person name="Venkatesh B."/>
        </authorList>
    </citation>
    <scope>NUCLEOTIDE SEQUENCE [LARGE SCALE GENOMIC DNA]</scope>
</reference>
<evidence type="ECO:0000256" key="6">
    <source>
        <dbReference type="SAM" id="MobiDB-lite"/>
    </source>
</evidence>
<keyword evidence="11" id="KW-1185">Reference proteome</keyword>
<name>A0A674MCH4_TAKRU</name>
<evidence type="ECO:0000313" key="11">
    <source>
        <dbReference type="Proteomes" id="UP000005226"/>
    </source>
</evidence>
<dbReference type="InterPro" id="IPR013146">
    <property type="entry name" value="LEM-like_dom"/>
</dbReference>
<dbReference type="PANTHER" id="PTHR12019">
    <property type="entry name" value="LAMINA-ASSOCIATED POLYPEPTIDE THYMOPOIETIN"/>
    <property type="match status" value="1"/>
</dbReference>
<feature type="domain" description="LEM" evidence="8">
    <location>
        <begin position="76"/>
        <end position="120"/>
    </location>
</feature>
<reference evidence="10" key="2">
    <citation type="submission" date="2025-08" db="UniProtKB">
        <authorList>
            <consortium name="Ensembl"/>
        </authorList>
    </citation>
    <scope>IDENTIFICATION</scope>
</reference>
<comment type="similarity">
    <text evidence="1">Belongs to the LEM family.</text>
</comment>
<dbReference type="SMART" id="SM00540">
    <property type="entry name" value="LEM"/>
    <property type="match status" value="2"/>
</dbReference>
<feature type="compositionally biased region" description="Polar residues" evidence="6">
    <location>
        <begin position="245"/>
        <end position="258"/>
    </location>
</feature>
<gene>
    <name evidence="10" type="primary">lemd1</name>
</gene>
<evidence type="ECO:0000313" key="10">
    <source>
        <dbReference type="Ensembl" id="ENSTRUP00000058740.1"/>
    </source>
</evidence>
<evidence type="ECO:0000256" key="4">
    <source>
        <dbReference type="ARBA" id="ARBA00022990"/>
    </source>
</evidence>
<evidence type="ECO:0000256" key="2">
    <source>
        <dbReference type="ARBA" id="ARBA00022481"/>
    </source>
</evidence>
<dbReference type="GO" id="GO:0003677">
    <property type="term" value="F:DNA binding"/>
    <property type="evidence" value="ECO:0007669"/>
    <property type="project" value="UniProtKB-KW"/>
</dbReference>
<dbReference type="OMA" id="ACASKNE"/>
<feature type="transmembrane region" description="Helical" evidence="7">
    <location>
        <begin position="381"/>
        <end position="402"/>
    </location>
</feature>
<dbReference type="InterPro" id="IPR011015">
    <property type="entry name" value="LEM/LEM-like_dom_sf"/>
</dbReference>
<dbReference type="FunFam" id="1.10.720.40:FF:000001">
    <property type="entry name" value="LEM domain containing 2, isoform CRA_a"/>
    <property type="match status" value="2"/>
</dbReference>
<dbReference type="PROSITE" id="PS50955">
    <property type="entry name" value="LEM_LIKE"/>
    <property type="match status" value="1"/>
</dbReference>
<keyword evidence="7" id="KW-1133">Transmembrane helix</keyword>
<evidence type="ECO:0000256" key="3">
    <source>
        <dbReference type="ARBA" id="ARBA00022553"/>
    </source>
</evidence>
<keyword evidence="7" id="KW-0812">Transmembrane</keyword>
<dbReference type="Pfam" id="PF08198">
    <property type="entry name" value="Thymopoietin"/>
    <property type="match status" value="1"/>
</dbReference>
<dbReference type="RefSeq" id="XP_029689009.1">
    <property type="nucleotide sequence ID" value="XM_029833149.1"/>
</dbReference>
<sequence length="438" mass="47522">MPLLEDPARLSKSRLKSDLLAHNVALPPANSRKDVYVELHLKHIEQKDAAEFSSDEEDRGQDEAEDEVVDGDDPGGRDPSALTDDGLKAALIQHGVKVGPIVASTRAVYEKKLRKLLESGGHDEQVNGEEGNAVLYSDSEDEEGSKGAKGEGDEHSEHSQQDMSQNNNFAYPQCFILSSKLRAPASETRKPCPAKNPKNALKSSERGPCHCSRIPAGISRASSVNQRSGLGSRVPNGLQPAKSIGCSSGSSQAFSITQMVEEMESRRSVSDTESNGSDVQELRSQPSRLLTVDQPAVKNQTLFYTPEAFPVKPGPKPPVEPVNGVSKDIFPAQASPTGIYATRRRPIKGAAGRPVQYVFPDTPSSPATLERREAERRLVPIHIQILVFLIVVILLYLVYVVVEDSSLDSAMSLLDSPNQASDVEEFHAPEAPAFSEQE</sequence>
<keyword evidence="4" id="KW-0007">Acetylation</keyword>
<dbReference type="GeneID" id="101065963"/>
<dbReference type="InParanoid" id="A0A674MCH4"/>
<dbReference type="Proteomes" id="UP000005226">
    <property type="component" value="Chromosome 3"/>
</dbReference>
<feature type="region of interest" description="Disordered" evidence="6">
    <location>
        <begin position="46"/>
        <end position="86"/>
    </location>
</feature>
<protein>
    <submittedName>
        <fullName evidence="10">LEM domain containing 1</fullName>
    </submittedName>
</protein>
<evidence type="ECO:0000256" key="7">
    <source>
        <dbReference type="SAM" id="Phobius"/>
    </source>
</evidence>
<dbReference type="Ensembl" id="ENSTRUT00000083376.1">
    <property type="protein sequence ID" value="ENSTRUP00000058740.1"/>
    <property type="gene ID" value="ENSTRUG00000025279.2"/>
</dbReference>
<organism evidence="10 11">
    <name type="scientific">Takifugu rubripes</name>
    <name type="common">Japanese pufferfish</name>
    <name type="synonym">Fugu rubripes</name>
    <dbReference type="NCBI Taxonomy" id="31033"/>
    <lineage>
        <taxon>Eukaryota</taxon>
        <taxon>Metazoa</taxon>
        <taxon>Chordata</taxon>
        <taxon>Craniata</taxon>
        <taxon>Vertebrata</taxon>
        <taxon>Euteleostomi</taxon>
        <taxon>Actinopterygii</taxon>
        <taxon>Neopterygii</taxon>
        <taxon>Teleostei</taxon>
        <taxon>Neoteleostei</taxon>
        <taxon>Acanthomorphata</taxon>
        <taxon>Eupercaria</taxon>
        <taxon>Tetraodontiformes</taxon>
        <taxon>Tetradontoidea</taxon>
        <taxon>Tetraodontidae</taxon>
        <taxon>Takifugu</taxon>
    </lineage>
</organism>
<dbReference type="OrthoDB" id="6363067at2759"/>
<evidence type="ECO:0000259" key="9">
    <source>
        <dbReference type="PROSITE" id="PS50955"/>
    </source>
</evidence>
<dbReference type="Gene3D" id="1.10.720.40">
    <property type="match status" value="2"/>
</dbReference>
<keyword evidence="3" id="KW-0597">Phosphoprotein</keyword>
<dbReference type="InterPro" id="IPR051656">
    <property type="entry name" value="LEM_domain"/>
</dbReference>
<keyword evidence="5" id="KW-0238">DNA-binding</keyword>
<feature type="region of interest" description="Disordered" evidence="6">
    <location>
        <begin position="120"/>
        <end position="167"/>
    </location>
</feature>
<feature type="compositionally biased region" description="Acidic residues" evidence="6">
    <location>
        <begin position="53"/>
        <end position="73"/>
    </location>
</feature>
<dbReference type="SMART" id="SM01261">
    <property type="entry name" value="Thymopoietin"/>
    <property type="match status" value="2"/>
</dbReference>
<dbReference type="PANTHER" id="PTHR12019:SF22">
    <property type="entry name" value="LAMINA-ASSOCIATED POLYPEPTIDE 2, ISOFORMS BETA_GAMMA"/>
    <property type="match status" value="1"/>
</dbReference>
<feature type="compositionally biased region" description="Polar residues" evidence="6">
    <location>
        <begin position="271"/>
        <end position="288"/>
    </location>
</feature>
<dbReference type="AlphaFoldDB" id="A0A674MCH4"/>
<dbReference type="RefSeq" id="XP_011600980.2">
    <property type="nucleotide sequence ID" value="XM_011602678.2"/>
</dbReference>
<reference evidence="10" key="3">
    <citation type="submission" date="2025-09" db="UniProtKB">
        <authorList>
            <consortium name="Ensembl"/>
        </authorList>
    </citation>
    <scope>IDENTIFICATION</scope>
</reference>
<feature type="region of interest" description="Disordered" evidence="6">
    <location>
        <begin position="222"/>
        <end position="291"/>
    </location>
</feature>
<proteinExistence type="inferred from homology"/>
<dbReference type="PROSITE" id="PS50954">
    <property type="entry name" value="LEM"/>
    <property type="match status" value="1"/>
</dbReference>
<evidence type="ECO:0000259" key="8">
    <source>
        <dbReference type="PROSITE" id="PS50954"/>
    </source>
</evidence>
<dbReference type="GO" id="GO:0005635">
    <property type="term" value="C:nuclear envelope"/>
    <property type="evidence" value="ECO:0007669"/>
    <property type="project" value="UniProtKB-ARBA"/>
</dbReference>
<feature type="domain" description="LEM-like" evidence="9">
    <location>
        <begin position="4"/>
        <end position="47"/>
    </location>
</feature>
<feature type="region of interest" description="Disordered" evidence="6">
    <location>
        <begin position="185"/>
        <end position="208"/>
    </location>
</feature>
<dbReference type="GeneTree" id="ENSGT00940000154098"/>